<reference evidence="4" key="1">
    <citation type="submission" date="2019-02" db="EMBL/GenBank/DDBJ databases">
        <title>Draft genome sequence of Sphaerospermopsis reniformis NIES-1949.</title>
        <authorList>
            <person name="Yamaguchi H."/>
            <person name="Suzuki S."/>
            <person name="Kawachi M."/>
        </authorList>
    </citation>
    <scope>NUCLEOTIDE SEQUENCE [LARGE SCALE GENOMIC DNA]</scope>
    <source>
        <strain evidence="4">NIES-1949</strain>
    </source>
</reference>
<dbReference type="Proteomes" id="UP000300142">
    <property type="component" value="Unassembled WGS sequence"/>
</dbReference>
<sequence>MNASYPSNLTSQQWELLSGLILEAKKGGRKRSVDMEAVVNAILYILSAGCAWRMLPHDCPKWKTVYHYFRQWRKDGTWEKIHERLRLWVRVSIGLWMFIVCCAVLSHDTKNKKDLLYCPNVGLWKELLVGLTRVED</sequence>
<proteinExistence type="predicted"/>
<evidence type="ECO:0000313" key="3">
    <source>
        <dbReference type="EMBL" id="GCL39211.1"/>
    </source>
</evidence>
<dbReference type="PANTHER" id="PTHR30007:SF0">
    <property type="entry name" value="TRANSPOSASE"/>
    <property type="match status" value="1"/>
</dbReference>
<evidence type="ECO:0000313" key="4">
    <source>
        <dbReference type="Proteomes" id="UP000300142"/>
    </source>
</evidence>
<feature type="domain" description="Insertion element IS402-like" evidence="2">
    <location>
        <begin position="9"/>
        <end position="82"/>
    </location>
</feature>
<keyword evidence="1" id="KW-0472">Membrane</keyword>
<feature type="transmembrane region" description="Helical" evidence="1">
    <location>
        <begin position="37"/>
        <end position="55"/>
    </location>
</feature>
<organism evidence="3 4">
    <name type="scientific">Sphaerospermopsis reniformis</name>
    <dbReference type="NCBI Taxonomy" id="531300"/>
    <lineage>
        <taxon>Bacteria</taxon>
        <taxon>Bacillati</taxon>
        <taxon>Cyanobacteriota</taxon>
        <taxon>Cyanophyceae</taxon>
        <taxon>Nostocales</taxon>
        <taxon>Aphanizomenonaceae</taxon>
        <taxon>Sphaerospermopsis</taxon>
    </lineage>
</organism>
<keyword evidence="1" id="KW-0812">Transmembrane</keyword>
<dbReference type="InterPro" id="IPR025161">
    <property type="entry name" value="IS402-like_dom"/>
</dbReference>
<dbReference type="Pfam" id="PF13340">
    <property type="entry name" value="DUF4096"/>
    <property type="match status" value="1"/>
</dbReference>
<evidence type="ECO:0000259" key="2">
    <source>
        <dbReference type="Pfam" id="PF13340"/>
    </source>
</evidence>
<feature type="transmembrane region" description="Helical" evidence="1">
    <location>
        <begin position="87"/>
        <end position="106"/>
    </location>
</feature>
<protein>
    <submittedName>
        <fullName evidence="3">Transposase, IS4 family protein</fullName>
    </submittedName>
</protein>
<dbReference type="PANTHER" id="PTHR30007">
    <property type="entry name" value="PHP DOMAIN PROTEIN"/>
    <property type="match status" value="1"/>
</dbReference>
<evidence type="ECO:0000256" key="1">
    <source>
        <dbReference type="SAM" id="Phobius"/>
    </source>
</evidence>
<accession>A0A480A7N1</accession>
<dbReference type="AlphaFoldDB" id="A0A480A7N1"/>
<name>A0A480A7N1_9CYAN</name>
<keyword evidence="1" id="KW-1133">Transmembrane helix</keyword>
<keyword evidence="4" id="KW-1185">Reference proteome</keyword>
<dbReference type="EMBL" id="BJCE01000223">
    <property type="protein sequence ID" value="GCL39211.1"/>
    <property type="molecule type" value="Genomic_DNA"/>
</dbReference>
<comment type="caution">
    <text evidence="3">The sequence shown here is derived from an EMBL/GenBank/DDBJ whole genome shotgun (WGS) entry which is preliminary data.</text>
</comment>
<gene>
    <name evidence="3" type="ORF">SR1949_43340</name>
</gene>